<dbReference type="InterPro" id="IPR001054">
    <property type="entry name" value="A/G_cyclase"/>
</dbReference>
<feature type="domain" description="Guanylate cyclase" evidence="2">
    <location>
        <begin position="7"/>
        <end position="122"/>
    </location>
</feature>
<dbReference type="InterPro" id="IPR050697">
    <property type="entry name" value="Adenylyl/Guanylyl_Cyclase_3/4"/>
</dbReference>
<dbReference type="PANTHER" id="PTHR43081">
    <property type="entry name" value="ADENYLATE CYCLASE, TERMINAL-DIFFERENTIATION SPECIFIC-RELATED"/>
    <property type="match status" value="1"/>
</dbReference>
<dbReference type="EMBL" id="CP043499">
    <property type="protein sequence ID" value="QFY63383.1"/>
    <property type="molecule type" value="Genomic_DNA"/>
</dbReference>
<dbReference type="InterPro" id="IPR011990">
    <property type="entry name" value="TPR-like_helical_dom_sf"/>
</dbReference>
<dbReference type="SUPFAM" id="SSF55073">
    <property type="entry name" value="Nucleotide cyclase"/>
    <property type="match status" value="1"/>
</dbReference>
<dbReference type="SUPFAM" id="SSF48452">
    <property type="entry name" value="TPR-like"/>
    <property type="match status" value="1"/>
</dbReference>
<dbReference type="CDD" id="cd07302">
    <property type="entry name" value="CHD"/>
    <property type="match status" value="1"/>
</dbReference>
<evidence type="ECO:0000256" key="1">
    <source>
        <dbReference type="SAM" id="Phobius"/>
    </source>
</evidence>
<dbReference type="GO" id="GO:0006171">
    <property type="term" value="P:cAMP biosynthetic process"/>
    <property type="evidence" value="ECO:0007669"/>
    <property type="project" value="TreeGrafter"/>
</dbReference>
<dbReference type="GO" id="GO:0035556">
    <property type="term" value="P:intracellular signal transduction"/>
    <property type="evidence" value="ECO:0007669"/>
    <property type="project" value="InterPro"/>
</dbReference>
<keyword evidence="4" id="KW-1185">Reference proteome</keyword>
<accession>A0A5Q0CDD2</accession>
<dbReference type="Gene3D" id="3.40.50.10070">
    <property type="entry name" value="TolB, N-terminal domain"/>
    <property type="match status" value="1"/>
</dbReference>
<organism evidence="3 4">
    <name type="scientific">Rhizobium grahamii</name>
    <dbReference type="NCBI Taxonomy" id="1120045"/>
    <lineage>
        <taxon>Bacteria</taxon>
        <taxon>Pseudomonadati</taxon>
        <taxon>Pseudomonadota</taxon>
        <taxon>Alphaproteobacteria</taxon>
        <taxon>Hyphomicrobiales</taxon>
        <taxon>Rhizobiaceae</taxon>
        <taxon>Rhizobium/Agrobacterium group</taxon>
        <taxon>Rhizobium</taxon>
    </lineage>
</organism>
<geneLocation type="plasmid" evidence="3 4">
    <name>unnamed</name>
</geneLocation>
<dbReference type="Proteomes" id="UP000326881">
    <property type="component" value="Plasmid unnamed"/>
</dbReference>
<evidence type="ECO:0000313" key="3">
    <source>
        <dbReference type="EMBL" id="QFY63383.1"/>
    </source>
</evidence>
<dbReference type="KEGG" id="rgr:FZ934_24235"/>
<dbReference type="OrthoDB" id="9807521at2"/>
<dbReference type="GO" id="GO:0004016">
    <property type="term" value="F:adenylate cyclase activity"/>
    <property type="evidence" value="ECO:0007669"/>
    <property type="project" value="UniProtKB-ARBA"/>
</dbReference>
<name>A0A5Q0CDD2_9HYPH</name>
<dbReference type="AlphaFoldDB" id="A0A5Q0CDD2"/>
<proteinExistence type="predicted"/>
<keyword evidence="1" id="KW-1133">Transmembrane helix</keyword>
<dbReference type="Gene3D" id="3.30.70.1230">
    <property type="entry name" value="Nucleotide cyclase"/>
    <property type="match status" value="1"/>
</dbReference>
<keyword evidence="3" id="KW-0614">Plasmid</keyword>
<dbReference type="PANTHER" id="PTHR43081:SF19">
    <property type="entry name" value="PH-SENSITIVE ADENYLATE CYCLASE RV1264"/>
    <property type="match status" value="1"/>
</dbReference>
<keyword evidence="1" id="KW-0472">Membrane</keyword>
<dbReference type="Gene3D" id="1.25.40.10">
    <property type="entry name" value="Tetratricopeptide repeat domain"/>
    <property type="match status" value="1"/>
</dbReference>
<dbReference type="Pfam" id="PF00211">
    <property type="entry name" value="Guanylate_cyc"/>
    <property type="match status" value="1"/>
</dbReference>
<evidence type="ECO:0000259" key="2">
    <source>
        <dbReference type="PROSITE" id="PS50125"/>
    </source>
</evidence>
<feature type="transmembrane region" description="Helical" evidence="1">
    <location>
        <begin position="185"/>
        <end position="207"/>
    </location>
</feature>
<evidence type="ECO:0000313" key="4">
    <source>
        <dbReference type="Proteomes" id="UP000326881"/>
    </source>
</evidence>
<sequence length="624" mass="69322">MDRKLAAILAADVVGYSAMMERDETGTHERLQASLREVFEPTISKYHGVIFKLMGDGLLAEFISVGEAVECAVTLQLTLAERNGDLPEERALRVRIGVNLGEVIVEGQDRFGEGVNIAARLEQLAEPGGIWVSAKVAKEVEKKLAFSFEAMGAQKVKNISERVDCYRVRMDGQPSRRSSVNRRMAPVIVLAGLFATMAASGLILWAVPLSGLRISAITSSVTDRVGVPIIAVLPFQNMSGDPKLDYFSDGMTNDLISMLTGVSELKVMSGSATYAYKDKRTDVRQIGRDLGVAYVIEGGIWKEADRLRITAQLTDAQTGEHVWAEKLDKVGTDPLALQDQVVERIVATVGGQRGKMYESEYRKVWEKDTPKLAEYDYFLRSNFYFQQYNPRSLVKAREIIEEGLKRFPDSALLMFGLAWDNVLAANYGYDQTPEQHWQQASAILNETLARPSLGPDAKKSGLWSFSYVNAHEGKFDKSLQSAQEVMALSPGDAFLIGDLSSAYRWHGLTDKAIELADFALRSDPNNAPYYLSMKAFVFTDKERYAESAKLIDGTVDFFVGVPLLRAINFVNLGKPDDAHREIGKVLAQQPWYTAARWRDMTFNIEPTVIDRQVSALVKAGLPEK</sequence>
<protein>
    <submittedName>
        <fullName evidence="3">Adenylate/guanylate cyclase domain-containing protein</fullName>
    </submittedName>
</protein>
<dbReference type="InterPro" id="IPR029787">
    <property type="entry name" value="Nucleotide_cyclase"/>
</dbReference>
<dbReference type="PROSITE" id="PS50125">
    <property type="entry name" value="GUANYLATE_CYCLASE_2"/>
    <property type="match status" value="1"/>
</dbReference>
<gene>
    <name evidence="3" type="ORF">FZ934_24235</name>
</gene>
<reference evidence="3 4" key="1">
    <citation type="submission" date="2019-08" db="EMBL/GenBank/DDBJ databases">
        <title>Prosopis cineraria nodule microbiome.</title>
        <authorList>
            <person name="Ali R."/>
            <person name="Chaluvadi S.R."/>
            <person name="Wang X."/>
        </authorList>
    </citation>
    <scope>NUCLEOTIDE SEQUENCE [LARGE SCALE GENOMIC DNA]</scope>
    <source>
        <strain evidence="3 4">BG7</strain>
        <plasmid evidence="3 4">unnamed</plasmid>
    </source>
</reference>
<keyword evidence="1" id="KW-0812">Transmembrane</keyword>
<dbReference type="RefSeq" id="WP_153273348.1">
    <property type="nucleotide sequence ID" value="NZ_CP043499.1"/>
</dbReference>